<name>A0A368KP48_9BACT</name>
<dbReference type="SUPFAM" id="SSF46955">
    <property type="entry name" value="Putative DNA-binding domain"/>
    <property type="match status" value="1"/>
</dbReference>
<dbReference type="OrthoDB" id="197041at2"/>
<evidence type="ECO:0000259" key="2">
    <source>
        <dbReference type="Pfam" id="PF12728"/>
    </source>
</evidence>
<dbReference type="InterPro" id="IPR041657">
    <property type="entry name" value="HTH_17"/>
</dbReference>
<feature type="domain" description="Helix-turn-helix" evidence="2">
    <location>
        <begin position="2"/>
        <end position="53"/>
    </location>
</feature>
<dbReference type="InterPro" id="IPR010093">
    <property type="entry name" value="SinI_DNA-bd"/>
</dbReference>
<comment type="caution">
    <text evidence="3">The sequence shown here is derived from an EMBL/GenBank/DDBJ whole genome shotgun (WGS) entry which is preliminary data.</text>
</comment>
<keyword evidence="3" id="KW-0238">DNA-binding</keyword>
<evidence type="ECO:0000313" key="3">
    <source>
        <dbReference type="EMBL" id="RCS42052.1"/>
    </source>
</evidence>
<reference evidence="3 4" key="1">
    <citation type="submission" date="2018-07" db="EMBL/GenBank/DDBJ databases">
        <title>Comparative genomes isolates from brazilian mangrove.</title>
        <authorList>
            <person name="De Araujo J.E."/>
            <person name="Taketani R.G."/>
            <person name="Silva M.C.P."/>
            <person name="Lourenco M.V."/>
            <person name="Oliveira V.M."/>
            <person name="Andreote F.D."/>
        </authorList>
    </citation>
    <scope>NUCLEOTIDE SEQUENCE [LARGE SCALE GENOMIC DNA]</scope>
    <source>
        <strain evidence="3 4">HEX PRIS-MGV</strain>
    </source>
</reference>
<dbReference type="GO" id="GO:0003677">
    <property type="term" value="F:DNA binding"/>
    <property type="evidence" value="ECO:0007669"/>
    <property type="project" value="UniProtKB-KW"/>
</dbReference>
<dbReference type="NCBIfam" id="TIGR01764">
    <property type="entry name" value="excise"/>
    <property type="match status" value="1"/>
</dbReference>
<dbReference type="EMBL" id="QPEX01000044">
    <property type="protein sequence ID" value="RCS42052.1"/>
    <property type="molecule type" value="Genomic_DNA"/>
</dbReference>
<dbReference type="Pfam" id="PF12728">
    <property type="entry name" value="HTH_17"/>
    <property type="match status" value="1"/>
</dbReference>
<evidence type="ECO:0000313" key="4">
    <source>
        <dbReference type="Proteomes" id="UP000253562"/>
    </source>
</evidence>
<dbReference type="Proteomes" id="UP000253562">
    <property type="component" value="Unassembled WGS sequence"/>
</dbReference>
<gene>
    <name evidence="3" type="ORF">DTL42_19675</name>
</gene>
<dbReference type="RefSeq" id="WP_114371220.1">
    <property type="nucleotide sequence ID" value="NZ_QPEX01000044.1"/>
</dbReference>
<dbReference type="AlphaFoldDB" id="A0A368KP48"/>
<protein>
    <submittedName>
        <fullName evidence="3">DNA-binding protein</fullName>
    </submittedName>
</protein>
<feature type="region of interest" description="Disordered" evidence="1">
    <location>
        <begin position="56"/>
        <end position="76"/>
    </location>
</feature>
<proteinExistence type="predicted"/>
<dbReference type="InterPro" id="IPR009061">
    <property type="entry name" value="DNA-bd_dom_put_sf"/>
</dbReference>
<accession>A0A368KP48</accession>
<evidence type="ECO:0000256" key="1">
    <source>
        <dbReference type="SAM" id="MobiDB-lite"/>
    </source>
</evidence>
<organism evidence="3 4">
    <name type="scientific">Bremerella cremea</name>
    <dbReference type="NCBI Taxonomy" id="1031537"/>
    <lineage>
        <taxon>Bacteria</taxon>
        <taxon>Pseudomonadati</taxon>
        <taxon>Planctomycetota</taxon>
        <taxon>Planctomycetia</taxon>
        <taxon>Pirellulales</taxon>
        <taxon>Pirellulaceae</taxon>
        <taxon>Bremerella</taxon>
    </lineage>
</organism>
<sequence>MLMTINQAAEYLGYSVSGLRKLVNRGIIRYFQATEGAPLKFKREWLDDFIEANTKPAEQKETAKRQSPKFDPSVWT</sequence>